<feature type="non-terminal residue" evidence="2">
    <location>
        <position position="125"/>
    </location>
</feature>
<proteinExistence type="predicted"/>
<protein>
    <submittedName>
        <fullName evidence="2">Uncharacterized protein</fullName>
    </submittedName>
</protein>
<sequence length="125" mass="14655">IRKLANRKLDTSRTIMQQKNKLLVKKVIFQAQLEYKIFQKYENAWPVRDLLAQYLRNSSQLEKKATSNLEDSSQLYKTQRRIGKRKAEEICGDEESDFWDANEDMSVADFDRSRSETDSPSEASD</sequence>
<feature type="non-terminal residue" evidence="2">
    <location>
        <position position="1"/>
    </location>
</feature>
<dbReference type="OrthoDB" id="2685518at2759"/>
<dbReference type="Proteomes" id="UP000054217">
    <property type="component" value="Unassembled WGS sequence"/>
</dbReference>
<evidence type="ECO:0000313" key="3">
    <source>
        <dbReference type="Proteomes" id="UP000054217"/>
    </source>
</evidence>
<name>A0A0C3P6D7_PISTI</name>
<organism evidence="2 3">
    <name type="scientific">Pisolithus tinctorius Marx 270</name>
    <dbReference type="NCBI Taxonomy" id="870435"/>
    <lineage>
        <taxon>Eukaryota</taxon>
        <taxon>Fungi</taxon>
        <taxon>Dikarya</taxon>
        <taxon>Basidiomycota</taxon>
        <taxon>Agaricomycotina</taxon>
        <taxon>Agaricomycetes</taxon>
        <taxon>Agaricomycetidae</taxon>
        <taxon>Boletales</taxon>
        <taxon>Sclerodermatineae</taxon>
        <taxon>Pisolithaceae</taxon>
        <taxon>Pisolithus</taxon>
    </lineage>
</organism>
<feature type="region of interest" description="Disordered" evidence="1">
    <location>
        <begin position="63"/>
        <end position="88"/>
    </location>
</feature>
<dbReference type="InParanoid" id="A0A0C3P6D7"/>
<gene>
    <name evidence="2" type="ORF">M404DRAFT_93873</name>
</gene>
<dbReference type="AlphaFoldDB" id="A0A0C3P6D7"/>
<reference evidence="2 3" key="1">
    <citation type="submission" date="2014-04" db="EMBL/GenBank/DDBJ databases">
        <authorList>
            <consortium name="DOE Joint Genome Institute"/>
            <person name="Kuo A."/>
            <person name="Kohler A."/>
            <person name="Costa M.D."/>
            <person name="Nagy L.G."/>
            <person name="Floudas D."/>
            <person name="Copeland A."/>
            <person name="Barry K.W."/>
            <person name="Cichocki N."/>
            <person name="Veneault-Fourrey C."/>
            <person name="LaButti K."/>
            <person name="Lindquist E.A."/>
            <person name="Lipzen A."/>
            <person name="Lundell T."/>
            <person name="Morin E."/>
            <person name="Murat C."/>
            <person name="Sun H."/>
            <person name="Tunlid A."/>
            <person name="Henrissat B."/>
            <person name="Grigoriev I.V."/>
            <person name="Hibbett D.S."/>
            <person name="Martin F."/>
            <person name="Nordberg H.P."/>
            <person name="Cantor M.N."/>
            <person name="Hua S.X."/>
        </authorList>
    </citation>
    <scope>NUCLEOTIDE SEQUENCE [LARGE SCALE GENOMIC DNA]</scope>
    <source>
        <strain evidence="2 3">Marx 270</strain>
    </source>
</reference>
<keyword evidence="3" id="KW-1185">Reference proteome</keyword>
<evidence type="ECO:0000313" key="2">
    <source>
        <dbReference type="EMBL" id="KIO03136.1"/>
    </source>
</evidence>
<dbReference type="HOGENOM" id="CLU_1998015_0_0_1"/>
<dbReference type="EMBL" id="KN831978">
    <property type="protein sequence ID" value="KIO03136.1"/>
    <property type="molecule type" value="Genomic_DNA"/>
</dbReference>
<evidence type="ECO:0000256" key="1">
    <source>
        <dbReference type="SAM" id="MobiDB-lite"/>
    </source>
</evidence>
<reference evidence="3" key="2">
    <citation type="submission" date="2015-01" db="EMBL/GenBank/DDBJ databases">
        <title>Evolutionary Origins and Diversification of the Mycorrhizal Mutualists.</title>
        <authorList>
            <consortium name="DOE Joint Genome Institute"/>
            <consortium name="Mycorrhizal Genomics Consortium"/>
            <person name="Kohler A."/>
            <person name="Kuo A."/>
            <person name="Nagy L.G."/>
            <person name="Floudas D."/>
            <person name="Copeland A."/>
            <person name="Barry K.W."/>
            <person name="Cichocki N."/>
            <person name="Veneault-Fourrey C."/>
            <person name="LaButti K."/>
            <person name="Lindquist E.A."/>
            <person name="Lipzen A."/>
            <person name="Lundell T."/>
            <person name="Morin E."/>
            <person name="Murat C."/>
            <person name="Riley R."/>
            <person name="Ohm R."/>
            <person name="Sun H."/>
            <person name="Tunlid A."/>
            <person name="Henrissat B."/>
            <person name="Grigoriev I.V."/>
            <person name="Hibbett D.S."/>
            <person name="Martin F."/>
        </authorList>
    </citation>
    <scope>NUCLEOTIDE SEQUENCE [LARGE SCALE GENOMIC DNA]</scope>
    <source>
        <strain evidence="3">Marx 270</strain>
    </source>
</reference>
<accession>A0A0C3P6D7</accession>
<feature type="compositionally biased region" description="Polar residues" evidence="1">
    <location>
        <begin position="63"/>
        <end position="77"/>
    </location>
</feature>